<proteinExistence type="predicted"/>
<keyword evidence="2" id="KW-1185">Reference proteome</keyword>
<dbReference type="SUPFAM" id="SSF53098">
    <property type="entry name" value="Ribonuclease H-like"/>
    <property type="match status" value="1"/>
</dbReference>
<dbReference type="PANTHER" id="PTHR46481">
    <property type="entry name" value="ZINC FINGER BED DOMAIN-CONTAINING PROTEIN 4"/>
    <property type="match status" value="1"/>
</dbReference>
<reference evidence="1" key="1">
    <citation type="journal article" date="2016" name="Nat. Genet.">
        <title>A high-quality carrot genome assembly provides new insights into carotenoid accumulation and asterid genome evolution.</title>
        <authorList>
            <person name="Iorizzo M."/>
            <person name="Ellison S."/>
            <person name="Senalik D."/>
            <person name="Zeng P."/>
            <person name="Satapoomin P."/>
            <person name="Huang J."/>
            <person name="Bowman M."/>
            <person name="Iovene M."/>
            <person name="Sanseverino W."/>
            <person name="Cavagnaro P."/>
            <person name="Yildiz M."/>
            <person name="Macko-Podgorni A."/>
            <person name="Moranska E."/>
            <person name="Grzebelus E."/>
            <person name="Grzebelus D."/>
            <person name="Ashrafi H."/>
            <person name="Zheng Z."/>
            <person name="Cheng S."/>
            <person name="Spooner D."/>
            <person name="Van Deynze A."/>
            <person name="Simon P."/>
        </authorList>
    </citation>
    <scope>NUCLEOTIDE SEQUENCE</scope>
    <source>
        <tissue evidence="1">Leaf</tissue>
    </source>
</reference>
<dbReference type="Proteomes" id="UP000077755">
    <property type="component" value="Chromosome 7"/>
</dbReference>
<dbReference type="PANTHER" id="PTHR46481:SF2">
    <property type="entry name" value="BED-TYPE DOMAIN-CONTAINING PROTEIN"/>
    <property type="match status" value="1"/>
</dbReference>
<dbReference type="InterPro" id="IPR052035">
    <property type="entry name" value="ZnF_BED_domain_contain"/>
</dbReference>
<gene>
    <name evidence="1" type="ORF">DCAR_0727365</name>
</gene>
<evidence type="ECO:0000313" key="2">
    <source>
        <dbReference type="Proteomes" id="UP000077755"/>
    </source>
</evidence>
<protein>
    <recommendedName>
        <fullName evidence="3">hAT-like transposase RNase-H fold domain-containing protein</fullName>
    </recommendedName>
</protein>
<evidence type="ECO:0000313" key="1">
    <source>
        <dbReference type="EMBL" id="WOH07930.1"/>
    </source>
</evidence>
<accession>A0AAF0XHI8</accession>
<dbReference type="InterPro" id="IPR012337">
    <property type="entry name" value="RNaseH-like_sf"/>
</dbReference>
<dbReference type="EMBL" id="CP093349">
    <property type="protein sequence ID" value="WOH07930.1"/>
    <property type="molecule type" value="Genomic_DNA"/>
</dbReference>
<sequence length="154" mass="17932">MIIKDELPFRFVERDGFKKFCEVSMPEFKIPSRFTIVKDCYSLFVAEKKKLFDIFASQCQRVSLTTDTWTSIQNVSYLCLTAHFIDSNWRMHKRFLNFCVIKSHKGLNIGNVVDFCMEEWGLKNVMCITVDNATSNDKALTQLKKKLIKRGALV</sequence>
<name>A0AAF0XHI8_DAUCS</name>
<evidence type="ECO:0008006" key="3">
    <source>
        <dbReference type="Google" id="ProtNLM"/>
    </source>
</evidence>
<reference evidence="1" key="2">
    <citation type="submission" date="2022-03" db="EMBL/GenBank/DDBJ databases">
        <title>Draft title - Genomic analysis of global carrot germplasm unveils the trajectory of domestication and the origin of high carotenoid orange carrot.</title>
        <authorList>
            <person name="Iorizzo M."/>
            <person name="Ellison S."/>
            <person name="Senalik D."/>
            <person name="Macko-Podgorni A."/>
            <person name="Grzebelus D."/>
            <person name="Bostan H."/>
            <person name="Rolling W."/>
            <person name="Curaba J."/>
            <person name="Simon P."/>
        </authorList>
    </citation>
    <scope>NUCLEOTIDE SEQUENCE</scope>
    <source>
        <tissue evidence="1">Leaf</tissue>
    </source>
</reference>
<organism evidence="1 2">
    <name type="scientific">Daucus carota subsp. sativus</name>
    <name type="common">Carrot</name>
    <dbReference type="NCBI Taxonomy" id="79200"/>
    <lineage>
        <taxon>Eukaryota</taxon>
        <taxon>Viridiplantae</taxon>
        <taxon>Streptophyta</taxon>
        <taxon>Embryophyta</taxon>
        <taxon>Tracheophyta</taxon>
        <taxon>Spermatophyta</taxon>
        <taxon>Magnoliopsida</taxon>
        <taxon>eudicotyledons</taxon>
        <taxon>Gunneridae</taxon>
        <taxon>Pentapetalae</taxon>
        <taxon>asterids</taxon>
        <taxon>campanulids</taxon>
        <taxon>Apiales</taxon>
        <taxon>Apiaceae</taxon>
        <taxon>Apioideae</taxon>
        <taxon>Scandiceae</taxon>
        <taxon>Daucinae</taxon>
        <taxon>Daucus</taxon>
        <taxon>Daucus sect. Daucus</taxon>
    </lineage>
</organism>
<dbReference type="AlphaFoldDB" id="A0AAF0XHI8"/>